<keyword evidence="2" id="KW-1185">Reference proteome</keyword>
<name>A0A1H1CYZ1_9ACTN</name>
<dbReference type="AlphaFoldDB" id="A0A1H1CYZ1"/>
<sequence length="54" mass="5940">MHDLASGPFDADTELEGLRLELLLIQVLHEEAERLIAEHTPPEGTGPEPEGHDL</sequence>
<dbReference type="EMBL" id="FNKK01000002">
    <property type="protein sequence ID" value="SDQ69108.1"/>
    <property type="molecule type" value="Genomic_DNA"/>
</dbReference>
<protein>
    <submittedName>
        <fullName evidence="1">Uncharacterized protein</fullName>
    </submittedName>
</protein>
<evidence type="ECO:0000313" key="2">
    <source>
        <dbReference type="Proteomes" id="UP000217103"/>
    </source>
</evidence>
<reference evidence="1 2" key="1">
    <citation type="submission" date="2016-10" db="EMBL/GenBank/DDBJ databases">
        <authorList>
            <person name="de Groot N.N."/>
        </authorList>
    </citation>
    <scope>NUCLEOTIDE SEQUENCE [LARGE SCALE GENOMIC DNA]</scope>
    <source>
        <strain evidence="1 2">DSM 43794</strain>
    </source>
</reference>
<dbReference type="Proteomes" id="UP000217103">
    <property type="component" value="Unassembled WGS sequence"/>
</dbReference>
<gene>
    <name evidence="1" type="ORF">SAMN04489764_1712</name>
</gene>
<organism evidence="1 2">
    <name type="scientific">Thermostaphylospora chromogena</name>
    <dbReference type="NCBI Taxonomy" id="35622"/>
    <lineage>
        <taxon>Bacteria</taxon>
        <taxon>Bacillati</taxon>
        <taxon>Actinomycetota</taxon>
        <taxon>Actinomycetes</taxon>
        <taxon>Streptosporangiales</taxon>
        <taxon>Thermomonosporaceae</taxon>
        <taxon>Thermostaphylospora</taxon>
    </lineage>
</organism>
<accession>A0A1H1CYZ1</accession>
<proteinExistence type="predicted"/>
<dbReference type="RefSeq" id="WP_165634743.1">
    <property type="nucleotide sequence ID" value="NZ_FNKK01000002.1"/>
</dbReference>
<evidence type="ECO:0000313" key="1">
    <source>
        <dbReference type="EMBL" id="SDQ69108.1"/>
    </source>
</evidence>